<feature type="compositionally biased region" description="Pro residues" evidence="1">
    <location>
        <begin position="199"/>
        <end position="209"/>
    </location>
</feature>
<name>A0A7H1QA16_9ACTN</name>
<dbReference type="KEGG" id="sgf:HEP81_06912"/>
<evidence type="ECO:0000256" key="1">
    <source>
        <dbReference type="SAM" id="MobiDB-lite"/>
    </source>
</evidence>
<dbReference type="AlphaFoldDB" id="A0A7H1QA16"/>
<feature type="region of interest" description="Disordered" evidence="1">
    <location>
        <begin position="243"/>
        <end position="306"/>
    </location>
</feature>
<feature type="compositionally biased region" description="Pro residues" evidence="1">
    <location>
        <begin position="293"/>
        <end position="306"/>
    </location>
</feature>
<reference evidence="2 3" key="1">
    <citation type="submission" date="2020-04" db="EMBL/GenBank/DDBJ databases">
        <title>Characterization and engineering of Streptomyces griseofuscus DSM40191 as a potential heterologous host for expression of BGCs.</title>
        <authorList>
            <person name="Gren T."/>
            <person name="Whitford C.M."/>
            <person name="Mohite O.S."/>
            <person name="Joergensen T.S."/>
            <person name="Nielsen J.B."/>
            <person name="Lee S.Y."/>
            <person name="Weber T."/>
        </authorList>
    </citation>
    <scope>NUCLEOTIDE SEQUENCE [LARGE SCALE GENOMIC DNA]</scope>
    <source>
        <strain evidence="2 3">DSM 40191</strain>
    </source>
</reference>
<protein>
    <submittedName>
        <fullName evidence="2">Uncharacterized protein</fullName>
    </submittedName>
</protein>
<proteinExistence type="predicted"/>
<gene>
    <name evidence="2" type="ORF">HEP81_06912</name>
</gene>
<organism evidence="2 3">
    <name type="scientific">Streptomyces griseofuscus</name>
    <dbReference type="NCBI Taxonomy" id="146922"/>
    <lineage>
        <taxon>Bacteria</taxon>
        <taxon>Bacillati</taxon>
        <taxon>Actinomycetota</taxon>
        <taxon>Actinomycetes</taxon>
        <taxon>Kitasatosporales</taxon>
        <taxon>Streptomycetaceae</taxon>
        <taxon>Streptomyces</taxon>
    </lineage>
</organism>
<accession>A0A7H1QA16</accession>
<feature type="compositionally biased region" description="Basic and acidic residues" evidence="1">
    <location>
        <begin position="129"/>
        <end position="138"/>
    </location>
</feature>
<evidence type="ECO:0000313" key="2">
    <source>
        <dbReference type="EMBL" id="QNT97146.1"/>
    </source>
</evidence>
<feature type="region of interest" description="Disordered" evidence="1">
    <location>
        <begin position="1"/>
        <end position="23"/>
    </location>
</feature>
<dbReference type="Proteomes" id="UP000516422">
    <property type="component" value="Chromosome"/>
</dbReference>
<sequence>MSTKRRQPVRTGTEVWPGRGGRGRIGVAQEWWEARAGVRGPRRCPAESAAGVGRFQGRWPEVSESDARRLPRSVPGAGFRRRHPTAPATGTRAGFQGRCPSGPRASTSWPPHPVPRGFQASARQNLRQVTERFQDRRPANFRAGPRESPTPTPDGFRGAKADAPSGSEARTRCLPPSVPREIQGRRPKGCEAGARWLPRPVPRGTPGPMPLGLRRRGPGGLRNGCLVAPGAGSRWRRRRHPGGFRCPCGQKTDRPVRVVKRSKAATPATELPRSSRPGLQTHSVQRPGTTAMMPPPTPLLPGRPTR</sequence>
<evidence type="ECO:0000313" key="3">
    <source>
        <dbReference type="Proteomes" id="UP000516422"/>
    </source>
</evidence>
<feature type="region of interest" description="Disordered" evidence="1">
    <location>
        <begin position="60"/>
        <end position="216"/>
    </location>
</feature>
<dbReference type="EMBL" id="CP051006">
    <property type="protein sequence ID" value="QNT97146.1"/>
    <property type="molecule type" value="Genomic_DNA"/>
</dbReference>